<dbReference type="HOGENOM" id="CLU_002220_0_0_1"/>
<dbReference type="Gene3D" id="3.40.50.720">
    <property type="entry name" value="NAD(P)-binding Rossmann-like Domain"/>
    <property type="match status" value="2"/>
</dbReference>
<dbReference type="InterPro" id="IPR036291">
    <property type="entry name" value="NAD(P)-bd_dom_sf"/>
</dbReference>
<organism evidence="4 5">
    <name type="scientific">Aureobasidium namibiae CBS 147.97</name>
    <dbReference type="NCBI Taxonomy" id="1043004"/>
    <lineage>
        <taxon>Eukaryota</taxon>
        <taxon>Fungi</taxon>
        <taxon>Dikarya</taxon>
        <taxon>Ascomycota</taxon>
        <taxon>Pezizomycotina</taxon>
        <taxon>Dothideomycetes</taxon>
        <taxon>Dothideomycetidae</taxon>
        <taxon>Dothideales</taxon>
        <taxon>Saccotheciaceae</taxon>
        <taxon>Aureobasidium</taxon>
    </lineage>
</organism>
<accession>A0A074WFX2</accession>
<evidence type="ECO:0000256" key="1">
    <source>
        <dbReference type="ARBA" id="ARBA00022450"/>
    </source>
</evidence>
<dbReference type="RefSeq" id="XP_013424654.1">
    <property type="nucleotide sequence ID" value="XM_013569200.1"/>
</dbReference>
<dbReference type="GeneID" id="25414042"/>
<evidence type="ECO:0000256" key="2">
    <source>
        <dbReference type="ARBA" id="ARBA00022553"/>
    </source>
</evidence>
<gene>
    <name evidence="4" type="ORF">M436DRAFT_66382</name>
</gene>
<dbReference type="Pfam" id="PF23562">
    <property type="entry name" value="AMP-binding_C_3"/>
    <property type="match status" value="1"/>
</dbReference>
<dbReference type="SUPFAM" id="SSF56801">
    <property type="entry name" value="Acetyl-CoA synthetase-like"/>
    <property type="match status" value="1"/>
</dbReference>
<keyword evidence="5" id="KW-1185">Reference proteome</keyword>
<evidence type="ECO:0000259" key="3">
    <source>
        <dbReference type="PROSITE" id="PS50075"/>
    </source>
</evidence>
<dbReference type="PROSITE" id="PS50075">
    <property type="entry name" value="CARRIER"/>
    <property type="match status" value="1"/>
</dbReference>
<dbReference type="Pfam" id="PF07993">
    <property type="entry name" value="NAD_binding_4"/>
    <property type="match status" value="2"/>
</dbReference>
<keyword evidence="2" id="KW-0597">Phosphoprotein</keyword>
<evidence type="ECO:0000313" key="5">
    <source>
        <dbReference type="Proteomes" id="UP000027730"/>
    </source>
</evidence>
<dbReference type="PANTHER" id="PTHR43439:SF2">
    <property type="entry name" value="ENZYME, PUTATIVE (JCVI)-RELATED"/>
    <property type="match status" value="1"/>
</dbReference>
<proteinExistence type="predicted"/>
<dbReference type="InterPro" id="IPR006162">
    <property type="entry name" value="Ppantetheine_attach_site"/>
</dbReference>
<evidence type="ECO:0000313" key="4">
    <source>
        <dbReference type="EMBL" id="KEQ70474.1"/>
    </source>
</evidence>
<protein>
    <recommendedName>
        <fullName evidence="3">Carrier domain-containing protein</fullName>
    </recommendedName>
</protein>
<sequence>MGPHDLRYLFLMFGACKAGYEILFPMFHASAISTLFLSIWNTVPTISPPPIPLTAELANEMIVNCNIEAATMPPSILSEMAGNQRYLESLWRCTSVMYGGGPLPTQAGDRIASGTTLITVFGSSETGFFPVEDMQREDWPYVKLSDCAGGVYRPYANDLFELVVERKPGLEMSQPAFWMYPGLEEYHTKDLFSKHHSKPDLWLWQGRTDDIIVLSKGEKFNPIAMENMIVSGHPAVESALVCGDGREQCALLVELSSSESSEEDTSEEELVEELWLIVQKANEECPEYGRVMKNMVIVAKQGKRPIRADKSTVQRRRTLESFAAELDELYHLHEGPAASFAHTDRPMDFESVKQIVTDIVHGLPRYRTVPSSKSFFDLGLDSLHAMTMAKSIRTAFLNLPTQITTKVIYDFPSIDLLSSSICGSMIGREDSVKAMQMLYDRHSPMSRKALANEAPRAATVILVGSTGHLGTQLLDQLSRRIDVQRIYCLNRRSKVNLEQGADDPPFGNPDSTYTRYFHADYSQPCFGLSEPDLRLLQRSVLRNSRGPVSEEVVHDWLRAETMGYTQSKLVAERLIAEITATTGVKSLICRLGQLGGVLDHDAGNSKVPEWPEKEWLPAMLASSIQLGAIPSSLDSLDSIDWVPVDVAAATICELISAGSAIREACQVYNIVNPQTTSWTELLPQLAAYRGLKRVALPDWVGLLEKHIQSGPGKNIPAMSLVDFFESAYENGKKKPLVDCSKSLALSPALNGTRRIGVDLMERWISQWSFSS</sequence>
<dbReference type="OrthoDB" id="429813at2759"/>
<dbReference type="InterPro" id="IPR051414">
    <property type="entry name" value="Adenylate-forming_Reductase"/>
</dbReference>
<dbReference type="EMBL" id="KL584717">
    <property type="protein sequence ID" value="KEQ70474.1"/>
    <property type="molecule type" value="Genomic_DNA"/>
</dbReference>
<reference evidence="4 5" key="1">
    <citation type="journal article" date="2014" name="BMC Genomics">
        <title>Genome sequencing of four Aureobasidium pullulans varieties: biotechnological potential, stress tolerance, and description of new species.</title>
        <authorList>
            <person name="Gostin Ar C."/>
            <person name="Ohm R.A."/>
            <person name="Kogej T."/>
            <person name="Sonjak S."/>
            <person name="Turk M."/>
            <person name="Zajc J."/>
            <person name="Zalar P."/>
            <person name="Grube M."/>
            <person name="Sun H."/>
            <person name="Han J."/>
            <person name="Sharma A."/>
            <person name="Chiniquy J."/>
            <person name="Ngan C.Y."/>
            <person name="Lipzen A."/>
            <person name="Barry K."/>
            <person name="Grigoriev I.V."/>
            <person name="Gunde-Cimerman N."/>
        </authorList>
    </citation>
    <scope>NUCLEOTIDE SEQUENCE [LARGE SCALE GENOMIC DNA]</scope>
    <source>
        <strain evidence="4 5">CBS 147.97</strain>
    </source>
</reference>
<dbReference type="Gene3D" id="3.40.50.12780">
    <property type="entry name" value="N-terminal domain of ligase-like"/>
    <property type="match status" value="1"/>
</dbReference>
<dbReference type="STRING" id="1043004.A0A074WFX2"/>
<dbReference type="AlphaFoldDB" id="A0A074WFX2"/>
<dbReference type="PANTHER" id="PTHR43439">
    <property type="entry name" value="PHENYLACETATE-COENZYME A LIGASE"/>
    <property type="match status" value="1"/>
</dbReference>
<dbReference type="InterPro" id="IPR042099">
    <property type="entry name" value="ANL_N_sf"/>
</dbReference>
<dbReference type="SUPFAM" id="SSF47336">
    <property type="entry name" value="ACP-like"/>
    <property type="match status" value="1"/>
</dbReference>
<dbReference type="Pfam" id="PF00550">
    <property type="entry name" value="PP-binding"/>
    <property type="match status" value="1"/>
</dbReference>
<dbReference type="SUPFAM" id="SSF51735">
    <property type="entry name" value="NAD(P)-binding Rossmann-fold domains"/>
    <property type="match status" value="1"/>
</dbReference>
<dbReference type="PROSITE" id="PS00012">
    <property type="entry name" value="PHOSPHOPANTETHEINE"/>
    <property type="match status" value="1"/>
</dbReference>
<name>A0A074WFX2_9PEZI</name>
<dbReference type="InterPro" id="IPR013120">
    <property type="entry name" value="FAR_NAD-bd"/>
</dbReference>
<dbReference type="InterPro" id="IPR036736">
    <property type="entry name" value="ACP-like_sf"/>
</dbReference>
<dbReference type="Gene3D" id="1.10.1200.10">
    <property type="entry name" value="ACP-like"/>
    <property type="match status" value="1"/>
</dbReference>
<dbReference type="InterPro" id="IPR009081">
    <property type="entry name" value="PP-bd_ACP"/>
</dbReference>
<feature type="domain" description="Carrier" evidence="3">
    <location>
        <begin position="347"/>
        <end position="425"/>
    </location>
</feature>
<dbReference type="Proteomes" id="UP000027730">
    <property type="component" value="Unassembled WGS sequence"/>
</dbReference>
<keyword evidence="1" id="KW-0596">Phosphopantetheine</keyword>